<evidence type="ECO:0000256" key="1">
    <source>
        <dbReference type="ARBA" id="ARBA00010759"/>
    </source>
</evidence>
<dbReference type="InterPro" id="IPR036821">
    <property type="entry name" value="Peptide_deformylase_sf"/>
</dbReference>
<dbReference type="GO" id="GO:0006412">
    <property type="term" value="P:translation"/>
    <property type="evidence" value="ECO:0007669"/>
    <property type="project" value="UniProtKB-KW"/>
</dbReference>
<evidence type="ECO:0000313" key="5">
    <source>
        <dbReference type="Proteomes" id="UP000626109"/>
    </source>
</evidence>
<proteinExistence type="inferred from homology"/>
<evidence type="ECO:0000256" key="3">
    <source>
        <dbReference type="RuleBase" id="RU362111"/>
    </source>
</evidence>
<dbReference type="AlphaFoldDB" id="A0A813KJF5"/>
<reference evidence="4" key="1">
    <citation type="submission" date="2021-02" db="EMBL/GenBank/DDBJ databases">
        <authorList>
            <person name="Dougan E. K."/>
            <person name="Rhodes N."/>
            <person name="Thang M."/>
            <person name="Chan C."/>
        </authorList>
    </citation>
    <scope>NUCLEOTIDE SEQUENCE</scope>
</reference>
<evidence type="ECO:0000313" key="4">
    <source>
        <dbReference type="EMBL" id="CAE8705494.1"/>
    </source>
</evidence>
<dbReference type="Pfam" id="PF01327">
    <property type="entry name" value="Pep_deformylase"/>
    <property type="match status" value="1"/>
</dbReference>
<protein>
    <recommendedName>
        <fullName evidence="2 3">Peptide deformylase</fullName>
        <ecNumber evidence="2 3">3.5.1.88</ecNumber>
    </recommendedName>
</protein>
<name>A0A813KJF5_POLGL</name>
<comment type="catalytic activity">
    <reaction evidence="3">
        <text>N-terminal N-formyl-L-methionyl-[peptide] + H2O = N-terminal L-methionyl-[peptide] + formate</text>
        <dbReference type="Rhea" id="RHEA:24420"/>
        <dbReference type="Rhea" id="RHEA-COMP:10639"/>
        <dbReference type="Rhea" id="RHEA-COMP:10640"/>
        <dbReference type="ChEBI" id="CHEBI:15377"/>
        <dbReference type="ChEBI" id="CHEBI:15740"/>
        <dbReference type="ChEBI" id="CHEBI:49298"/>
        <dbReference type="ChEBI" id="CHEBI:64731"/>
        <dbReference type="EC" id="3.5.1.88"/>
    </reaction>
</comment>
<dbReference type="PRINTS" id="PR01576">
    <property type="entry name" value="PDEFORMYLASE"/>
</dbReference>
<keyword evidence="3" id="KW-0378">Hydrolase</keyword>
<keyword evidence="3" id="KW-0479">Metal-binding</keyword>
<gene>
    <name evidence="4" type="ORF">PGLA2088_LOCUS33714</name>
</gene>
<accession>A0A813KJF5</accession>
<comment type="similarity">
    <text evidence="1 3">Belongs to the polypeptide deformylase family.</text>
</comment>
<comment type="function">
    <text evidence="3">Removes the formyl group from the N-terminal Met of newly synthesized proteins.</text>
</comment>
<dbReference type="HAMAP" id="MF_00163">
    <property type="entry name" value="Pep_deformylase"/>
    <property type="match status" value="1"/>
</dbReference>
<evidence type="ECO:0000256" key="2">
    <source>
        <dbReference type="ARBA" id="ARBA00012175"/>
    </source>
</evidence>
<dbReference type="Gene3D" id="3.90.45.10">
    <property type="entry name" value="Peptide deformylase"/>
    <property type="match status" value="1"/>
</dbReference>
<comment type="caution">
    <text evidence="4">The sequence shown here is derived from an EMBL/GenBank/DDBJ whole genome shotgun (WGS) entry which is preliminary data.</text>
</comment>
<dbReference type="Proteomes" id="UP000626109">
    <property type="component" value="Unassembled WGS sequence"/>
</dbReference>
<dbReference type="SUPFAM" id="SSF56420">
    <property type="entry name" value="Peptide deformylase"/>
    <property type="match status" value="1"/>
</dbReference>
<dbReference type="EMBL" id="CAJNNW010030985">
    <property type="protein sequence ID" value="CAE8705494.1"/>
    <property type="molecule type" value="Genomic_DNA"/>
</dbReference>
<dbReference type="EC" id="3.5.1.88" evidence="2 3"/>
<dbReference type="PIRSF" id="PIRSF004749">
    <property type="entry name" value="Pep_def"/>
    <property type="match status" value="1"/>
</dbReference>
<keyword evidence="3" id="KW-0648">Protein biosynthesis</keyword>
<dbReference type="GO" id="GO:0046872">
    <property type="term" value="F:metal ion binding"/>
    <property type="evidence" value="ECO:0007669"/>
    <property type="project" value="UniProtKB-KW"/>
</dbReference>
<dbReference type="InterPro" id="IPR023635">
    <property type="entry name" value="Peptide_deformylase"/>
</dbReference>
<dbReference type="PANTHER" id="PTHR10458">
    <property type="entry name" value="PEPTIDE DEFORMYLASE"/>
    <property type="match status" value="1"/>
</dbReference>
<dbReference type="GO" id="GO:0042586">
    <property type="term" value="F:peptide deformylase activity"/>
    <property type="evidence" value="ECO:0007669"/>
    <property type="project" value="UniProtKB-EC"/>
</dbReference>
<dbReference type="PANTHER" id="PTHR10458:SF22">
    <property type="entry name" value="PEPTIDE DEFORMYLASE"/>
    <property type="match status" value="1"/>
</dbReference>
<sequence length="209" mass="23990">MKNVIRIGARALSSRAARPNIPPVLLLGDPRLQQLSQPCDFADQEAIVRVEQELQGALARFRNQNGYGRAMSAPQIDRHMRMIACDLGRDAVHRPGEQPFTLCNPEVLSRSTETFSLWDDCMSFPDLMVRLKRHESISLRYYDIQGNSFEWLDLRRQEAELLQHELDHLDGVLAIDRAEVPADIVPRSEYLARRELLDREVDYVIVPTV</sequence>
<organism evidence="4 5">
    <name type="scientific">Polarella glacialis</name>
    <name type="common">Dinoflagellate</name>
    <dbReference type="NCBI Taxonomy" id="89957"/>
    <lineage>
        <taxon>Eukaryota</taxon>
        <taxon>Sar</taxon>
        <taxon>Alveolata</taxon>
        <taxon>Dinophyceae</taxon>
        <taxon>Suessiales</taxon>
        <taxon>Suessiaceae</taxon>
        <taxon>Polarella</taxon>
    </lineage>
</organism>